<comment type="caution">
    <text evidence="1">The sequence shown here is derived from an EMBL/GenBank/DDBJ whole genome shotgun (WGS) entry which is preliminary data.</text>
</comment>
<dbReference type="EMBL" id="AZHX01002686">
    <property type="protein sequence ID" value="ETW93245.1"/>
    <property type="molecule type" value="Genomic_DNA"/>
</dbReference>
<evidence type="ECO:0000313" key="1">
    <source>
        <dbReference type="EMBL" id="ETW93245.1"/>
    </source>
</evidence>
<dbReference type="HOGENOM" id="CLU_3388636_0_0_7"/>
<reference evidence="1 2" key="1">
    <citation type="journal article" date="2014" name="Nature">
        <title>An environmental bacterial taxon with a large and distinct metabolic repertoire.</title>
        <authorList>
            <person name="Wilson M.C."/>
            <person name="Mori T."/>
            <person name="Ruckert C."/>
            <person name="Uria A.R."/>
            <person name="Helf M.J."/>
            <person name="Takada K."/>
            <person name="Gernert C."/>
            <person name="Steffens U.A."/>
            <person name="Heycke N."/>
            <person name="Schmitt S."/>
            <person name="Rinke C."/>
            <person name="Helfrich E.J."/>
            <person name="Brachmann A.O."/>
            <person name="Gurgui C."/>
            <person name="Wakimoto T."/>
            <person name="Kracht M."/>
            <person name="Crusemann M."/>
            <person name="Hentschel U."/>
            <person name="Abe I."/>
            <person name="Matsunaga S."/>
            <person name="Kalinowski J."/>
            <person name="Takeyama H."/>
            <person name="Piel J."/>
        </authorList>
    </citation>
    <scope>NUCLEOTIDE SEQUENCE [LARGE SCALE GENOMIC DNA]</scope>
    <source>
        <strain evidence="2">TSY2</strain>
    </source>
</reference>
<evidence type="ECO:0000313" key="2">
    <source>
        <dbReference type="Proteomes" id="UP000019140"/>
    </source>
</evidence>
<protein>
    <submittedName>
        <fullName evidence="1">Uncharacterized protein</fullName>
    </submittedName>
</protein>
<gene>
    <name evidence="1" type="ORF">ETSY2_51745</name>
</gene>
<sequence>MWISDIKLLQLRKEMFQHKVIELVTISSTFVY</sequence>
<dbReference type="AlphaFoldDB" id="W4L6D9"/>
<proteinExistence type="predicted"/>
<dbReference type="Proteomes" id="UP000019140">
    <property type="component" value="Unassembled WGS sequence"/>
</dbReference>
<organism evidence="1 2">
    <name type="scientific">Candidatus Entotheonella gemina</name>
    <dbReference type="NCBI Taxonomy" id="1429439"/>
    <lineage>
        <taxon>Bacteria</taxon>
        <taxon>Pseudomonadati</taxon>
        <taxon>Nitrospinota/Tectimicrobiota group</taxon>
        <taxon>Candidatus Tectimicrobiota</taxon>
        <taxon>Candidatus Entotheonellia</taxon>
        <taxon>Candidatus Entotheonellales</taxon>
        <taxon>Candidatus Entotheonellaceae</taxon>
        <taxon>Candidatus Entotheonella</taxon>
    </lineage>
</organism>
<name>W4L6D9_9BACT</name>
<accession>W4L6D9</accession>
<keyword evidence="2" id="KW-1185">Reference proteome</keyword>